<feature type="transmembrane region" description="Helical" evidence="1">
    <location>
        <begin position="9"/>
        <end position="26"/>
    </location>
</feature>
<keyword evidence="1" id="KW-0812">Transmembrane</keyword>
<keyword evidence="1" id="KW-1133">Transmembrane helix</keyword>
<evidence type="ECO:0000313" key="2">
    <source>
        <dbReference type="EMBL" id="VAW98634.1"/>
    </source>
</evidence>
<feature type="transmembrane region" description="Helical" evidence="1">
    <location>
        <begin position="74"/>
        <end position="91"/>
    </location>
</feature>
<reference evidence="2" key="1">
    <citation type="submission" date="2018-06" db="EMBL/GenBank/DDBJ databases">
        <authorList>
            <person name="Zhirakovskaya E."/>
        </authorList>
    </citation>
    <scope>NUCLEOTIDE SEQUENCE</scope>
</reference>
<keyword evidence="1" id="KW-0472">Membrane</keyword>
<feature type="transmembrane region" description="Helical" evidence="1">
    <location>
        <begin position="111"/>
        <end position="133"/>
    </location>
</feature>
<organism evidence="2">
    <name type="scientific">hydrothermal vent metagenome</name>
    <dbReference type="NCBI Taxonomy" id="652676"/>
    <lineage>
        <taxon>unclassified sequences</taxon>
        <taxon>metagenomes</taxon>
        <taxon>ecological metagenomes</taxon>
    </lineage>
</organism>
<name>A0A3B1AXB0_9ZZZZ</name>
<protein>
    <submittedName>
        <fullName evidence="2">Uncharacterized protein</fullName>
    </submittedName>
</protein>
<gene>
    <name evidence="2" type="ORF">MNBD_GAMMA21-2440</name>
</gene>
<feature type="transmembrane region" description="Helical" evidence="1">
    <location>
        <begin position="32"/>
        <end position="53"/>
    </location>
</feature>
<accession>A0A3B1AXB0</accession>
<evidence type="ECO:0000256" key="1">
    <source>
        <dbReference type="SAM" id="Phobius"/>
    </source>
</evidence>
<sequence length="139" mass="15687">MNWDFIKDVLTVLAVLIIVEVLRYYTGLPFTIIDITVFPLSVAMLIFGIMAIITNKSDVHKTEKTRYSTIRLSSYFLAAILFFALGLWAIYEGWNNPLELYTGVKGAAHGYTLLSMGLFISAFSVYYIYLLAVKAIKPV</sequence>
<proteinExistence type="predicted"/>
<dbReference type="EMBL" id="UOFR01000062">
    <property type="protein sequence ID" value="VAW98634.1"/>
    <property type="molecule type" value="Genomic_DNA"/>
</dbReference>
<dbReference type="AlphaFoldDB" id="A0A3B1AXB0"/>